<keyword evidence="1" id="KW-1015">Disulfide bond</keyword>
<protein>
    <recommendedName>
        <fullName evidence="3">EGF-like domain-containing protein</fullName>
    </recommendedName>
</protein>
<keyword evidence="5" id="KW-1185">Reference proteome</keyword>
<evidence type="ECO:0000313" key="5">
    <source>
        <dbReference type="Proteomes" id="UP001176940"/>
    </source>
</evidence>
<organism evidence="4 5">
    <name type="scientific">Ranitomeya imitator</name>
    <name type="common">mimic poison frog</name>
    <dbReference type="NCBI Taxonomy" id="111125"/>
    <lineage>
        <taxon>Eukaryota</taxon>
        <taxon>Metazoa</taxon>
        <taxon>Chordata</taxon>
        <taxon>Craniata</taxon>
        <taxon>Vertebrata</taxon>
        <taxon>Euteleostomi</taxon>
        <taxon>Amphibia</taxon>
        <taxon>Batrachia</taxon>
        <taxon>Anura</taxon>
        <taxon>Neobatrachia</taxon>
        <taxon>Hyloidea</taxon>
        <taxon>Dendrobatidae</taxon>
        <taxon>Dendrobatinae</taxon>
        <taxon>Ranitomeya</taxon>
    </lineage>
</organism>
<evidence type="ECO:0000256" key="2">
    <source>
        <dbReference type="SAM" id="MobiDB-lite"/>
    </source>
</evidence>
<evidence type="ECO:0000259" key="3">
    <source>
        <dbReference type="PROSITE" id="PS50026"/>
    </source>
</evidence>
<comment type="caution">
    <text evidence="4">The sequence shown here is derived from an EMBL/GenBank/DDBJ whole genome shotgun (WGS) entry which is preliminary data.</text>
</comment>
<dbReference type="PANTHER" id="PTHR24044:SF420">
    <property type="entry name" value="DELTA AND NOTCH-LIKE EPIDERMAL GROWTH FACTOR-RELATED RECEPTOR ISOFORM X1"/>
    <property type="match status" value="1"/>
</dbReference>
<sequence length="385" mass="42147">MTKSLYVQVSNLQGELQIVNVKKQTNTTYLHSGVCPLRRSASLHCVSAAAGKHSGDVTAVLCFPAGAQCREAERRRGQTPECELCETNVCLNGGTCFVSASKDHFCICPDGFAGTDCNVTEKAHMCFLTSTNSYCGNFQTGVLHFLESLATSSQPALASPSSIFCNPAFLTHSALCEHNFTGDILNEILTSKSAKVPYVNRALGPCQPNPCHNNGECQELSHTRRGDTFAQYACKCLAGYFGENCENIVCTVTAASFQQRPGYHGCPLIKNTRCVRIGPPSSVYMCIYSFQQKRIDKLDRKKQQQKQRSTYLSRAAGHRKDPEAQIQHWNIDKEQGRQNQVELNNKAANELTRTPEGGSSEAAVPLVTTGVNSATEFTTHLVIFL</sequence>
<feature type="domain" description="EGF-like" evidence="3">
    <location>
        <begin position="83"/>
        <end position="118"/>
    </location>
</feature>
<dbReference type="PROSITE" id="PS00022">
    <property type="entry name" value="EGF_1"/>
    <property type="match status" value="2"/>
</dbReference>
<accession>A0ABN9KUF2</accession>
<proteinExistence type="predicted"/>
<gene>
    <name evidence="4" type="ORF">RIMI_LOCUS2278899</name>
</gene>
<dbReference type="InterPro" id="IPR000742">
    <property type="entry name" value="EGF"/>
</dbReference>
<reference evidence="4" key="1">
    <citation type="submission" date="2023-07" db="EMBL/GenBank/DDBJ databases">
        <authorList>
            <person name="Stuckert A."/>
        </authorList>
    </citation>
    <scope>NUCLEOTIDE SEQUENCE</scope>
</reference>
<dbReference type="Pfam" id="PF00008">
    <property type="entry name" value="EGF"/>
    <property type="match status" value="2"/>
</dbReference>
<evidence type="ECO:0000256" key="1">
    <source>
        <dbReference type="PROSITE-ProRule" id="PRU00076"/>
    </source>
</evidence>
<dbReference type="SUPFAM" id="SSF57196">
    <property type="entry name" value="EGF/Laminin"/>
    <property type="match status" value="2"/>
</dbReference>
<feature type="disulfide bond" evidence="1">
    <location>
        <begin position="108"/>
        <end position="117"/>
    </location>
</feature>
<dbReference type="InterPro" id="IPR050906">
    <property type="entry name" value="Notch_signaling"/>
</dbReference>
<evidence type="ECO:0000313" key="4">
    <source>
        <dbReference type="EMBL" id="CAJ0924493.1"/>
    </source>
</evidence>
<feature type="domain" description="EGF-like" evidence="3">
    <location>
        <begin position="202"/>
        <end position="246"/>
    </location>
</feature>
<keyword evidence="1" id="KW-0245">EGF-like domain</keyword>
<dbReference type="SMART" id="SM00181">
    <property type="entry name" value="EGF"/>
    <property type="match status" value="2"/>
</dbReference>
<dbReference type="PROSITE" id="PS50026">
    <property type="entry name" value="EGF_3"/>
    <property type="match status" value="2"/>
</dbReference>
<feature type="disulfide bond" evidence="1">
    <location>
        <begin position="236"/>
        <end position="245"/>
    </location>
</feature>
<dbReference type="PANTHER" id="PTHR24044">
    <property type="entry name" value="NOTCH LIGAND FAMILY MEMBER"/>
    <property type="match status" value="1"/>
</dbReference>
<name>A0ABN9KUF2_9NEOB</name>
<dbReference type="Gene3D" id="2.10.25.10">
    <property type="entry name" value="Laminin"/>
    <property type="match status" value="2"/>
</dbReference>
<dbReference type="CDD" id="cd00054">
    <property type="entry name" value="EGF_CA"/>
    <property type="match status" value="1"/>
</dbReference>
<dbReference type="EMBL" id="CAUEEQ010003147">
    <property type="protein sequence ID" value="CAJ0924493.1"/>
    <property type="molecule type" value="Genomic_DNA"/>
</dbReference>
<comment type="caution">
    <text evidence="1">Lacks conserved residue(s) required for the propagation of feature annotation.</text>
</comment>
<feature type="region of interest" description="Disordered" evidence="2">
    <location>
        <begin position="298"/>
        <end position="323"/>
    </location>
</feature>
<dbReference type="Proteomes" id="UP001176940">
    <property type="component" value="Unassembled WGS sequence"/>
</dbReference>
<dbReference type="PROSITE" id="PS01186">
    <property type="entry name" value="EGF_2"/>
    <property type="match status" value="2"/>
</dbReference>